<dbReference type="Proteomes" id="UP000276133">
    <property type="component" value="Unassembled WGS sequence"/>
</dbReference>
<keyword evidence="2" id="KW-1185">Reference proteome</keyword>
<comment type="caution">
    <text evidence="1">The sequence shown here is derived from an EMBL/GenBank/DDBJ whole genome shotgun (WGS) entry which is preliminary data.</text>
</comment>
<name>A0A3M7T354_BRAPC</name>
<protein>
    <submittedName>
        <fullName evidence="1">Uncharacterized protein</fullName>
    </submittedName>
</protein>
<evidence type="ECO:0000313" key="2">
    <source>
        <dbReference type="Proteomes" id="UP000276133"/>
    </source>
</evidence>
<dbReference type="EMBL" id="REGN01000366">
    <property type="protein sequence ID" value="RNA42451.1"/>
    <property type="molecule type" value="Genomic_DNA"/>
</dbReference>
<gene>
    <name evidence="1" type="ORF">BpHYR1_052325</name>
</gene>
<accession>A0A3M7T354</accession>
<sequence length="116" mass="13912">MYYRYFECNSILLVRSANFDRILKLAFSISLDVNKKLFSISRLFYLTTSVKIQMKLNKNDSMNLKYNLRNSENLIEPMSKTAIGEKIFEYFYTKLMNSFVFKRSMLKFATFKLYDL</sequence>
<dbReference type="AlphaFoldDB" id="A0A3M7T354"/>
<evidence type="ECO:0000313" key="1">
    <source>
        <dbReference type="EMBL" id="RNA42451.1"/>
    </source>
</evidence>
<proteinExistence type="predicted"/>
<reference evidence="1 2" key="1">
    <citation type="journal article" date="2018" name="Sci. Rep.">
        <title>Genomic signatures of local adaptation to the degree of environmental predictability in rotifers.</title>
        <authorList>
            <person name="Franch-Gras L."/>
            <person name="Hahn C."/>
            <person name="Garcia-Roger E.M."/>
            <person name="Carmona M.J."/>
            <person name="Serra M."/>
            <person name="Gomez A."/>
        </authorList>
    </citation>
    <scope>NUCLEOTIDE SEQUENCE [LARGE SCALE GENOMIC DNA]</scope>
    <source>
        <strain evidence="1">HYR1</strain>
    </source>
</reference>
<organism evidence="1 2">
    <name type="scientific">Brachionus plicatilis</name>
    <name type="common">Marine rotifer</name>
    <name type="synonym">Brachionus muelleri</name>
    <dbReference type="NCBI Taxonomy" id="10195"/>
    <lineage>
        <taxon>Eukaryota</taxon>
        <taxon>Metazoa</taxon>
        <taxon>Spiralia</taxon>
        <taxon>Gnathifera</taxon>
        <taxon>Rotifera</taxon>
        <taxon>Eurotatoria</taxon>
        <taxon>Monogononta</taxon>
        <taxon>Pseudotrocha</taxon>
        <taxon>Ploima</taxon>
        <taxon>Brachionidae</taxon>
        <taxon>Brachionus</taxon>
    </lineage>
</organism>